<dbReference type="EMBL" id="AFYV02000003">
    <property type="protein sequence ID" value="KFG66475.1"/>
    <property type="molecule type" value="Genomic_DNA"/>
</dbReference>
<organism evidence="1 2">
    <name type="scientific">Toxoplasma gondii RUB</name>
    <dbReference type="NCBI Taxonomy" id="935652"/>
    <lineage>
        <taxon>Eukaryota</taxon>
        <taxon>Sar</taxon>
        <taxon>Alveolata</taxon>
        <taxon>Apicomplexa</taxon>
        <taxon>Conoidasida</taxon>
        <taxon>Coccidia</taxon>
        <taxon>Eucoccidiorida</taxon>
        <taxon>Eimeriorina</taxon>
        <taxon>Sarcocystidae</taxon>
        <taxon>Toxoplasma</taxon>
    </lineage>
</organism>
<comment type="caution">
    <text evidence="1">The sequence shown here is derived from an EMBL/GenBank/DDBJ whole genome shotgun (WGS) entry which is preliminary data.</text>
</comment>
<name>A0A086MC57_TOXGO</name>
<dbReference type="AlphaFoldDB" id="A0A086MC57"/>
<accession>A0A086MC57</accession>
<reference evidence="1 2" key="1">
    <citation type="submission" date="2014-05" db="EMBL/GenBank/DDBJ databases">
        <authorList>
            <person name="Sibley D."/>
            <person name="Venepally P."/>
            <person name="Karamycheva S."/>
            <person name="Hadjithomas M."/>
            <person name="Khan A."/>
            <person name="Brunk B."/>
            <person name="Roos D."/>
            <person name="Caler E."/>
            <person name="Lorenzi H."/>
        </authorList>
    </citation>
    <scope>NUCLEOTIDE SEQUENCE [LARGE SCALE GENOMIC DNA]</scope>
    <source>
        <strain evidence="1 2">RUB</strain>
    </source>
</reference>
<gene>
    <name evidence="1" type="ORF">TGRUB_428530</name>
</gene>
<dbReference type="Proteomes" id="UP000028834">
    <property type="component" value="Unassembled WGS sequence"/>
</dbReference>
<dbReference type="VEuPathDB" id="ToxoDB:TGRUB_428530"/>
<proteinExistence type="predicted"/>
<sequence>MQQAQLAHAEAVAVANAVPDVELYGDQVVADELVDPEVLLDEEAQNIDPEAQRTTGAVKQKIDKDKMMKLLRSQIEHLPITPVKVCERSTALSTRACKASVEGAPDTESSACRLLTT</sequence>
<evidence type="ECO:0000313" key="1">
    <source>
        <dbReference type="EMBL" id="KFG66475.1"/>
    </source>
</evidence>
<protein>
    <submittedName>
        <fullName evidence="1">Uncharacterized protein</fullName>
    </submittedName>
</protein>
<evidence type="ECO:0000313" key="2">
    <source>
        <dbReference type="Proteomes" id="UP000028834"/>
    </source>
</evidence>